<dbReference type="GO" id="GO:0043743">
    <property type="term" value="F:LPPG:FO 2-phospho-L-lactate transferase activity"/>
    <property type="evidence" value="ECO:0007669"/>
    <property type="project" value="InterPro"/>
</dbReference>
<dbReference type="PANTHER" id="PTHR30135">
    <property type="entry name" value="UNCHARACTERIZED PROTEIN YVCK-RELATED"/>
    <property type="match status" value="1"/>
</dbReference>
<gene>
    <name evidence="2" type="ORF">B1812_01400</name>
</gene>
<reference evidence="2 3" key="1">
    <citation type="submission" date="2017-02" db="EMBL/GenBank/DDBJ databases">
        <authorList>
            <person name="Peterson S.W."/>
        </authorList>
    </citation>
    <scope>NUCLEOTIDE SEQUENCE [LARGE SCALE GENOMIC DNA]</scope>
    <source>
        <strain evidence="2 3">S285</strain>
    </source>
</reference>
<dbReference type="InterPro" id="IPR038136">
    <property type="entry name" value="CofD-like_dom_sf"/>
</dbReference>
<dbReference type="STRING" id="655015.B1812_01400"/>
<dbReference type="RefSeq" id="WP_085770002.1">
    <property type="nucleotide sequence ID" value="NZ_AP027149.1"/>
</dbReference>
<dbReference type="Gene3D" id="3.40.50.10680">
    <property type="entry name" value="CofD-like domains"/>
    <property type="match status" value="1"/>
</dbReference>
<evidence type="ECO:0000256" key="1">
    <source>
        <dbReference type="ARBA" id="ARBA00022490"/>
    </source>
</evidence>
<dbReference type="Proteomes" id="UP000193978">
    <property type="component" value="Chromosome"/>
</dbReference>
<dbReference type="KEGG" id="mbry:B1812_01400"/>
<dbReference type="InterPro" id="IPR010119">
    <property type="entry name" value="Gluconeogen_factor"/>
</dbReference>
<protein>
    <recommendedName>
        <fullName evidence="4">Gluconeogenesis factor</fullName>
    </recommendedName>
</protein>
<dbReference type="EMBL" id="CP019948">
    <property type="protein sequence ID" value="ARN79949.1"/>
    <property type="molecule type" value="Genomic_DNA"/>
</dbReference>
<dbReference type="SUPFAM" id="SSF142338">
    <property type="entry name" value="CofD-like"/>
    <property type="match status" value="1"/>
</dbReference>
<dbReference type="InterPro" id="IPR002882">
    <property type="entry name" value="CofD"/>
</dbReference>
<organism evidence="2 3">
    <name type="scientific">Methylocystis bryophila</name>
    <dbReference type="NCBI Taxonomy" id="655015"/>
    <lineage>
        <taxon>Bacteria</taxon>
        <taxon>Pseudomonadati</taxon>
        <taxon>Pseudomonadota</taxon>
        <taxon>Alphaproteobacteria</taxon>
        <taxon>Hyphomicrobiales</taxon>
        <taxon>Methylocystaceae</taxon>
        <taxon>Methylocystis</taxon>
    </lineage>
</organism>
<dbReference type="PANTHER" id="PTHR30135:SF3">
    <property type="entry name" value="GLUCONEOGENESIS FACTOR-RELATED"/>
    <property type="match status" value="1"/>
</dbReference>
<evidence type="ECO:0008006" key="4">
    <source>
        <dbReference type="Google" id="ProtNLM"/>
    </source>
</evidence>
<evidence type="ECO:0000313" key="3">
    <source>
        <dbReference type="Proteomes" id="UP000193978"/>
    </source>
</evidence>
<dbReference type="OrthoDB" id="9783842at2"/>
<proteinExistence type="predicted"/>
<dbReference type="Pfam" id="PF01933">
    <property type="entry name" value="CofD"/>
    <property type="match status" value="1"/>
</dbReference>
<sequence>MLNVVVLNGGRGAATLIPALLARQGLHVTSVVNAYDDGKSTGEIRRFFGMLGPSDIRKVQELMLPQDDPDHAANLQLFRHRYALNAGHEETIAKLSAFAKGESAELADTRFESGRVAEALRAMIGEFLVGLRPIERVRGTPFSFSDCAIMNIVYAGAFLMFGRDMEQATLFIDRLFKLRGVVLPTSIEDKKLVALRENGQMLYSEAEIVELRSNVRIERIYLIDNYVDRARFEPLSTDEKRCFLERHHCPVRVSAGVELALRRADIIIYSAGTQHSSLYPTYLASGLARTISYNRTALKVFVTNIGADYETPNYKASDYLRGAYRYLNSPEPRQIPMQDLFDAVLVNKSQLKSSETYVDYDEEGYVDVPVPRIVEAFESTSAPGKHDGAKIVETILDLYEQPTRVAMCA</sequence>
<keyword evidence="1" id="KW-0963">Cytoplasm</keyword>
<accession>A0A1W6MR34</accession>
<evidence type="ECO:0000313" key="2">
    <source>
        <dbReference type="EMBL" id="ARN79949.1"/>
    </source>
</evidence>
<name>A0A1W6MR34_9HYPH</name>
<keyword evidence="3" id="KW-1185">Reference proteome</keyword>
<dbReference type="AlphaFoldDB" id="A0A1W6MR34"/>